<dbReference type="AlphaFoldDB" id="A0A542YV00"/>
<evidence type="ECO:0008006" key="3">
    <source>
        <dbReference type="Google" id="ProtNLM"/>
    </source>
</evidence>
<protein>
    <recommendedName>
        <fullName evidence="3">3-methyladenine DNA glycosylase</fullName>
    </recommendedName>
</protein>
<dbReference type="Proteomes" id="UP000319516">
    <property type="component" value="Unassembled WGS sequence"/>
</dbReference>
<reference evidence="1 2" key="1">
    <citation type="submission" date="2019-06" db="EMBL/GenBank/DDBJ databases">
        <title>Sequencing the genomes of 1000 actinobacteria strains.</title>
        <authorList>
            <person name="Klenk H.-P."/>
        </authorList>
    </citation>
    <scope>NUCLEOTIDE SEQUENCE [LARGE SCALE GENOMIC DNA]</scope>
    <source>
        <strain evidence="1 2">DSM 12335</strain>
    </source>
</reference>
<sequence>MAETEWRQRAAAHAAAVEELTAGRLERRRDGRRHPVEDFLFEYYAFRPAQLARWHPGAGVELEGAAERSDWAFYRYAGGRASVDLADFVARRGRAIGFVRGLLSATLSRPGRFGCFGLHEWAMVYRADDEAIRHAGWPLRLGRQGTDEVVEAHTVACSHFDAFRFFTDAAVPRNRLHPTREGQLAMEQPGCLHAGMDVYKWCFKLTPLVPSSLTLEAFRLAREIRELDMRAAPYDLTELGYEPVRIETAEGKAEYVAAQREFTRRSNDLRRRLLDLLPDNPRPDA</sequence>
<evidence type="ECO:0000313" key="1">
    <source>
        <dbReference type="EMBL" id="TQL51911.1"/>
    </source>
</evidence>
<name>A0A542YV00_9MICO</name>
<accession>A0A542YV00</accession>
<comment type="caution">
    <text evidence="1">The sequence shown here is derived from an EMBL/GenBank/DDBJ whole genome shotgun (WGS) entry which is preliminary data.</text>
</comment>
<evidence type="ECO:0000313" key="2">
    <source>
        <dbReference type="Proteomes" id="UP000319516"/>
    </source>
</evidence>
<organism evidence="1 2">
    <name type="scientific">Ornithinicoccus hortensis</name>
    <dbReference type="NCBI Taxonomy" id="82346"/>
    <lineage>
        <taxon>Bacteria</taxon>
        <taxon>Bacillati</taxon>
        <taxon>Actinomycetota</taxon>
        <taxon>Actinomycetes</taxon>
        <taxon>Micrococcales</taxon>
        <taxon>Intrasporangiaceae</taxon>
        <taxon>Ornithinicoccus</taxon>
    </lineage>
</organism>
<gene>
    <name evidence="1" type="ORF">FB467_3078</name>
</gene>
<keyword evidence="2" id="KW-1185">Reference proteome</keyword>
<proteinExistence type="predicted"/>
<dbReference type="EMBL" id="VFOP01000001">
    <property type="protein sequence ID" value="TQL51911.1"/>
    <property type="molecule type" value="Genomic_DNA"/>
</dbReference>